<dbReference type="GO" id="GO:0016757">
    <property type="term" value="F:glycosyltransferase activity"/>
    <property type="evidence" value="ECO:0007669"/>
    <property type="project" value="UniProtKB-KW"/>
</dbReference>
<protein>
    <submittedName>
        <fullName evidence="3">Glycosyltransferase</fullName>
        <ecNumber evidence="3">2.4.-.-</ecNumber>
    </submittedName>
</protein>
<sequence>MKILHVSLGLPPYRTGGLTRYSIDLMANQVSLSHQVGVLYPGHFRVGGKLKIISNDMYKGIDVYEIVNPQPVSLLGGIKNVEKFLKQAPRSIYINFLHHYKPDIIHLHTLMGIHKELLEAAKELGIKMVFTSHDYFGICPKVNLMDWTGNICDDYENGLKCVKCNQHGYSILKISIMQSKMYRELKYNPIINKIRAKQVDKQKVVTMNGLEGNVDQPDPSLADSYVRLRHYYTEMLSLVNTFHFNSTVARKEYEKYMTPKGKVISITHQDIQDCRKVKNYSDHTKPLYLSYLGPVDRYKGFYMLLHALEQLKDRDDWRLRVYGDVEPTGIQYDAEKIQFFGKYQHHQLPEIFNETDLIIIPSIWKETFGFIGLEALSHGVPALVTDCVGFKDLIDDGVTGMVCRPNSEDLAKHLISVLNHREALAQMNRNIVSCDFDFSMNRHTATIVDLYKSTMLDTGDIVEEGRIEHEPIQF</sequence>
<evidence type="ECO:0000313" key="4">
    <source>
        <dbReference type="Proteomes" id="UP001580407"/>
    </source>
</evidence>
<organism evidence="3 4">
    <name type="scientific">Paenibacillus terreus</name>
    <dbReference type="NCBI Taxonomy" id="1387834"/>
    <lineage>
        <taxon>Bacteria</taxon>
        <taxon>Bacillati</taxon>
        <taxon>Bacillota</taxon>
        <taxon>Bacilli</taxon>
        <taxon>Bacillales</taxon>
        <taxon>Paenibacillaceae</taxon>
        <taxon>Paenibacillus</taxon>
    </lineage>
</organism>
<dbReference type="RefSeq" id="WP_375524578.1">
    <property type="nucleotide sequence ID" value="NZ_JBHILM010000006.1"/>
</dbReference>
<keyword evidence="3" id="KW-0808">Transferase</keyword>
<dbReference type="EMBL" id="JBHILM010000006">
    <property type="protein sequence ID" value="MFB5680783.1"/>
    <property type="molecule type" value="Genomic_DNA"/>
</dbReference>
<keyword evidence="4" id="KW-1185">Reference proteome</keyword>
<dbReference type="Pfam" id="PF00534">
    <property type="entry name" value="Glycos_transf_1"/>
    <property type="match status" value="1"/>
</dbReference>
<dbReference type="EC" id="2.4.-.-" evidence="3"/>
<evidence type="ECO:0000259" key="1">
    <source>
        <dbReference type="Pfam" id="PF00534"/>
    </source>
</evidence>
<evidence type="ECO:0000259" key="2">
    <source>
        <dbReference type="Pfam" id="PF13439"/>
    </source>
</evidence>
<dbReference type="Proteomes" id="UP001580407">
    <property type="component" value="Unassembled WGS sequence"/>
</dbReference>
<dbReference type="Gene3D" id="3.40.50.2000">
    <property type="entry name" value="Glycogen Phosphorylase B"/>
    <property type="match status" value="2"/>
</dbReference>
<dbReference type="InterPro" id="IPR001296">
    <property type="entry name" value="Glyco_trans_1"/>
</dbReference>
<name>A0ABV5B554_9BACL</name>
<proteinExistence type="predicted"/>
<dbReference type="InterPro" id="IPR028098">
    <property type="entry name" value="Glyco_trans_4-like_N"/>
</dbReference>
<comment type="caution">
    <text evidence="3">The sequence shown here is derived from an EMBL/GenBank/DDBJ whole genome shotgun (WGS) entry which is preliminary data.</text>
</comment>
<accession>A0ABV5B554</accession>
<reference evidence="3 4" key="1">
    <citation type="submission" date="2024-09" db="EMBL/GenBank/DDBJ databases">
        <authorList>
            <person name="Ruan L."/>
        </authorList>
    </citation>
    <scope>NUCLEOTIDE SEQUENCE [LARGE SCALE GENOMIC DNA]</scope>
    <source>
        <strain evidence="3 4">D33</strain>
    </source>
</reference>
<feature type="domain" description="Glycosyl transferase family 1" evidence="1">
    <location>
        <begin position="284"/>
        <end position="430"/>
    </location>
</feature>
<keyword evidence="3" id="KW-0328">Glycosyltransferase</keyword>
<gene>
    <name evidence="3" type="ORF">ACE3NQ_07660</name>
</gene>
<dbReference type="PANTHER" id="PTHR45947">
    <property type="entry name" value="SULFOQUINOVOSYL TRANSFERASE SQD2"/>
    <property type="match status" value="1"/>
</dbReference>
<dbReference type="InterPro" id="IPR050194">
    <property type="entry name" value="Glycosyltransferase_grp1"/>
</dbReference>
<feature type="domain" description="Glycosyltransferase subfamily 4-like N-terminal" evidence="2">
    <location>
        <begin position="16"/>
        <end position="136"/>
    </location>
</feature>
<dbReference type="Pfam" id="PF13439">
    <property type="entry name" value="Glyco_transf_4"/>
    <property type="match status" value="1"/>
</dbReference>
<dbReference type="PANTHER" id="PTHR45947:SF13">
    <property type="entry name" value="TRANSFERASE"/>
    <property type="match status" value="1"/>
</dbReference>
<dbReference type="SUPFAM" id="SSF53756">
    <property type="entry name" value="UDP-Glycosyltransferase/glycogen phosphorylase"/>
    <property type="match status" value="1"/>
</dbReference>
<evidence type="ECO:0000313" key="3">
    <source>
        <dbReference type="EMBL" id="MFB5680783.1"/>
    </source>
</evidence>